<dbReference type="RefSeq" id="WP_143890202.1">
    <property type="nucleotide sequence ID" value="NZ_VJNB01000005.1"/>
</dbReference>
<dbReference type="SMART" id="SM00411">
    <property type="entry name" value="BHL"/>
    <property type="match status" value="1"/>
</dbReference>
<dbReference type="GO" id="GO:0030527">
    <property type="term" value="F:structural constituent of chromatin"/>
    <property type="evidence" value="ECO:0007669"/>
    <property type="project" value="InterPro"/>
</dbReference>
<evidence type="ECO:0000256" key="2">
    <source>
        <dbReference type="ARBA" id="ARBA00010529"/>
    </source>
</evidence>
<dbReference type="AlphaFoldDB" id="A0A554W8C0"/>
<evidence type="ECO:0000313" key="6">
    <source>
        <dbReference type="EMBL" id="TSE19825.1"/>
    </source>
</evidence>
<dbReference type="Gene3D" id="4.10.520.10">
    <property type="entry name" value="IHF-like DNA-binding proteins"/>
    <property type="match status" value="1"/>
</dbReference>
<proteinExistence type="inferred from homology"/>
<dbReference type="GO" id="GO:0042802">
    <property type="term" value="F:identical protein binding"/>
    <property type="evidence" value="ECO:0007669"/>
    <property type="project" value="UniProtKB-ARBA"/>
</dbReference>
<organism evidence="6 7">
    <name type="scientific">Tepidimonas alkaliphilus</name>
    <dbReference type="NCBI Taxonomy" id="2588942"/>
    <lineage>
        <taxon>Bacteria</taxon>
        <taxon>Pseudomonadati</taxon>
        <taxon>Pseudomonadota</taxon>
        <taxon>Betaproteobacteria</taxon>
        <taxon>Burkholderiales</taxon>
        <taxon>Tepidimonas</taxon>
    </lineage>
</organism>
<dbReference type="InterPro" id="IPR000119">
    <property type="entry name" value="Hist_DNA-bd"/>
</dbReference>
<name>A0A554W8C0_9BURK</name>
<dbReference type="SUPFAM" id="SSF47729">
    <property type="entry name" value="IHF-like DNA-binding proteins"/>
    <property type="match status" value="1"/>
</dbReference>
<dbReference type="PRINTS" id="PR01727">
    <property type="entry name" value="DNABINDINGHU"/>
</dbReference>
<keyword evidence="7" id="KW-1185">Reference proteome</keyword>
<dbReference type="GO" id="GO:0006270">
    <property type="term" value="P:DNA replication initiation"/>
    <property type="evidence" value="ECO:0007669"/>
    <property type="project" value="UniProtKB-ARBA"/>
</dbReference>
<dbReference type="EMBL" id="VJNB01000005">
    <property type="protein sequence ID" value="TSE19825.1"/>
    <property type="molecule type" value="Genomic_DNA"/>
</dbReference>
<dbReference type="InterPro" id="IPR020816">
    <property type="entry name" value="Histone-like_DNA-bd_CS"/>
</dbReference>
<evidence type="ECO:0000256" key="5">
    <source>
        <dbReference type="RuleBase" id="RU003939"/>
    </source>
</evidence>
<accession>A0A554W8C0</accession>
<dbReference type="CDD" id="cd13831">
    <property type="entry name" value="HU"/>
    <property type="match status" value="1"/>
</dbReference>
<comment type="function">
    <text evidence="1">Histone-like DNA-binding protein which is capable of wrapping DNA to stabilize it, and thus to prevent its denaturation under extreme environmental conditions.</text>
</comment>
<dbReference type="FunFam" id="4.10.520.10:FF:000001">
    <property type="entry name" value="DNA-binding protein HU"/>
    <property type="match status" value="1"/>
</dbReference>
<evidence type="ECO:0000256" key="4">
    <source>
        <dbReference type="ARBA" id="ARBA00023125"/>
    </source>
</evidence>
<dbReference type="GO" id="GO:0005829">
    <property type="term" value="C:cytosol"/>
    <property type="evidence" value="ECO:0007669"/>
    <property type="project" value="TreeGrafter"/>
</dbReference>
<dbReference type="GO" id="GO:0030261">
    <property type="term" value="P:chromosome condensation"/>
    <property type="evidence" value="ECO:0007669"/>
    <property type="project" value="UniProtKB-KW"/>
</dbReference>
<dbReference type="GO" id="GO:0003677">
    <property type="term" value="F:DNA binding"/>
    <property type="evidence" value="ECO:0007669"/>
    <property type="project" value="UniProtKB-KW"/>
</dbReference>
<keyword evidence="4 6" id="KW-0238">DNA-binding</keyword>
<dbReference type="PANTHER" id="PTHR33175">
    <property type="entry name" value="DNA-BINDING PROTEIN HU"/>
    <property type="match status" value="1"/>
</dbReference>
<dbReference type="PROSITE" id="PS00045">
    <property type="entry name" value="HISTONE_LIKE"/>
    <property type="match status" value="1"/>
</dbReference>
<protein>
    <submittedName>
        <fullName evidence="6">DNA-binding protein HU</fullName>
    </submittedName>
</protein>
<comment type="similarity">
    <text evidence="2 5">Belongs to the bacterial histone-like protein family.</text>
</comment>
<sequence length="92" mass="9908">MNKAQLIEHIAEQAQLTRQEAARALEAMLDGVKRTLARGGEVTLVGFGTFAVDERAARKGRNPQTGEVVQIPAARIPKFRPGKALRDAVASS</sequence>
<dbReference type="OrthoDB" id="9799835at2"/>
<dbReference type="GO" id="GO:0006351">
    <property type="term" value="P:DNA-templated transcription"/>
    <property type="evidence" value="ECO:0007669"/>
    <property type="project" value="UniProtKB-ARBA"/>
</dbReference>
<reference evidence="6 7" key="1">
    <citation type="submission" date="2019-07" db="EMBL/GenBank/DDBJ databases">
        <title>Tepidimonas alkaliphilus YIM 72238 draft genome.</title>
        <authorList>
            <person name="Da Costa M.S."/>
            <person name="Froufe H.J.C."/>
            <person name="Egas C."/>
            <person name="Albuquerque L."/>
        </authorList>
    </citation>
    <scope>NUCLEOTIDE SEQUENCE [LARGE SCALE GENOMIC DNA]</scope>
    <source>
        <strain evidence="6 7">YIM 72238</strain>
    </source>
</reference>
<gene>
    <name evidence="6" type="primary">hup</name>
    <name evidence="6" type="ORF">Talka_01173</name>
</gene>
<evidence type="ECO:0000256" key="3">
    <source>
        <dbReference type="ARBA" id="ARBA00023067"/>
    </source>
</evidence>
<dbReference type="GO" id="GO:1990178">
    <property type="term" value="C:HU-DNA complex"/>
    <property type="evidence" value="ECO:0007669"/>
    <property type="project" value="UniProtKB-ARBA"/>
</dbReference>
<dbReference type="GO" id="GO:1990103">
    <property type="term" value="C:DnaA-HU complex"/>
    <property type="evidence" value="ECO:0007669"/>
    <property type="project" value="UniProtKB-ARBA"/>
</dbReference>
<keyword evidence="3" id="KW-0226">DNA condensation</keyword>
<dbReference type="PANTHER" id="PTHR33175:SF3">
    <property type="entry name" value="DNA-BINDING PROTEIN HU-BETA"/>
    <property type="match status" value="1"/>
</dbReference>
<evidence type="ECO:0000313" key="7">
    <source>
        <dbReference type="Proteomes" id="UP000315736"/>
    </source>
</evidence>
<dbReference type="Proteomes" id="UP000315736">
    <property type="component" value="Unassembled WGS sequence"/>
</dbReference>
<dbReference type="InterPro" id="IPR010992">
    <property type="entry name" value="IHF-like_DNA-bd_dom_sf"/>
</dbReference>
<dbReference type="Pfam" id="PF00216">
    <property type="entry name" value="Bac_DNA_binding"/>
    <property type="match status" value="1"/>
</dbReference>
<comment type="caution">
    <text evidence="6">The sequence shown here is derived from an EMBL/GenBank/DDBJ whole genome shotgun (WGS) entry which is preliminary data.</text>
</comment>
<evidence type="ECO:0000256" key="1">
    <source>
        <dbReference type="ARBA" id="ARBA00003819"/>
    </source>
</evidence>